<dbReference type="InterPro" id="IPR024264">
    <property type="entry name" value="DUF3786"/>
</dbReference>
<dbReference type="EMBL" id="JAHLOQ010000011">
    <property type="protein sequence ID" value="MBU5335933.1"/>
    <property type="molecule type" value="Genomic_DNA"/>
</dbReference>
<proteinExistence type="predicted"/>
<reference evidence="2 3" key="1">
    <citation type="submission" date="2021-06" db="EMBL/GenBank/DDBJ databases">
        <authorList>
            <person name="Sun Q."/>
            <person name="Li D."/>
        </authorList>
    </citation>
    <scope>NUCLEOTIDE SEQUENCE [LARGE SCALE GENOMIC DNA]</scope>
    <source>
        <strain evidence="2 3">N19</strain>
    </source>
</reference>
<keyword evidence="3" id="KW-1185">Reference proteome</keyword>
<name>A0ABS6DVR0_9FIRM</name>
<feature type="domain" description="DUF3786" evidence="1">
    <location>
        <begin position="23"/>
        <end position="199"/>
    </location>
</feature>
<evidence type="ECO:0000313" key="2">
    <source>
        <dbReference type="EMBL" id="MBU5335933.1"/>
    </source>
</evidence>
<protein>
    <submittedName>
        <fullName evidence="2">DUF3786 domain-containing protein</fullName>
    </submittedName>
</protein>
<accession>A0ABS6DVR0</accession>
<evidence type="ECO:0000259" key="1">
    <source>
        <dbReference type="Pfam" id="PF12654"/>
    </source>
</evidence>
<dbReference type="RefSeq" id="WP_216569065.1">
    <property type="nucleotide sequence ID" value="NZ_JAHLOQ010000011.1"/>
</dbReference>
<comment type="caution">
    <text evidence="2">The sequence shown here is derived from an EMBL/GenBank/DDBJ whole genome shotgun (WGS) entry which is preliminary data.</text>
</comment>
<organism evidence="2 3">
    <name type="scientific">Intestinibacter bartlettii</name>
    <dbReference type="NCBI Taxonomy" id="261299"/>
    <lineage>
        <taxon>Bacteria</taxon>
        <taxon>Bacillati</taxon>
        <taxon>Bacillota</taxon>
        <taxon>Clostridia</taxon>
        <taxon>Peptostreptococcales</taxon>
        <taxon>Peptostreptococcaceae</taxon>
        <taxon>Intestinibacter</taxon>
    </lineage>
</organism>
<sequence length="211" mass="24789">MTNQKSNYEIQTQKALLLFPKWDHEKIAKKFNLELDENYLYINFIGQKYRLNRQNGSIQYFSKNNTYIDATYNEVMSILDLFDYSKEHLHLSGNWCTPNSLKGVVNGGNVGGKNTMFGKYETLFSNNINLLSKACEKLGGQKIDEADIGYIINIFDFLPVKFLFFEEDCDFPPEIKFFWDENVLDYIRFETTFFAFSHLLQRIAEIIKNEI</sequence>
<evidence type="ECO:0000313" key="3">
    <source>
        <dbReference type="Proteomes" id="UP001196301"/>
    </source>
</evidence>
<gene>
    <name evidence="2" type="ORF">KQI20_05725</name>
</gene>
<dbReference type="Proteomes" id="UP001196301">
    <property type="component" value="Unassembled WGS sequence"/>
</dbReference>
<dbReference type="Pfam" id="PF12654">
    <property type="entry name" value="DUF3786"/>
    <property type="match status" value="1"/>
</dbReference>